<dbReference type="Proteomes" id="UP000283530">
    <property type="component" value="Unassembled WGS sequence"/>
</dbReference>
<protein>
    <recommendedName>
        <fullName evidence="8">Chlorophyll a-b binding protein, chloroplastic</fullName>
    </recommendedName>
</protein>
<keyword evidence="5 8" id="KW-0934">Plastid</keyword>
<gene>
    <name evidence="9" type="ORF">CKAN_00881100</name>
</gene>
<dbReference type="InterPro" id="IPR001344">
    <property type="entry name" value="Chloro_AB-bd_pln"/>
</dbReference>
<comment type="function">
    <text evidence="8">The light-harvesting complex (LHC) functions as a light receptor, it captures and delivers excitation energy to photosystems with which it is closely associated.</text>
</comment>
<keyword evidence="8" id="KW-0604">Photosystem II</keyword>
<evidence type="ECO:0000256" key="8">
    <source>
        <dbReference type="RuleBase" id="RU363080"/>
    </source>
</evidence>
<evidence type="ECO:0000256" key="2">
    <source>
        <dbReference type="ARBA" id="ARBA00022494"/>
    </source>
</evidence>
<keyword evidence="6 8" id="KW-0157">Chromophore</keyword>
<name>A0A443NNS7_9MAGN</name>
<evidence type="ECO:0000256" key="4">
    <source>
        <dbReference type="ARBA" id="ARBA00022531"/>
    </source>
</evidence>
<dbReference type="STRING" id="337451.A0A443NNS7"/>
<dbReference type="EMBL" id="QPKB01000003">
    <property type="protein sequence ID" value="RWR80184.1"/>
    <property type="molecule type" value="Genomic_DNA"/>
</dbReference>
<dbReference type="Gene3D" id="1.10.3460.10">
    <property type="entry name" value="Chlorophyll a/b binding protein domain"/>
    <property type="match status" value="1"/>
</dbReference>
<evidence type="ECO:0000256" key="3">
    <source>
        <dbReference type="ARBA" id="ARBA00022528"/>
    </source>
</evidence>
<comment type="caution">
    <text evidence="9">The sequence shown here is derived from an EMBL/GenBank/DDBJ whole genome shotgun (WGS) entry which is preliminary data.</text>
</comment>
<dbReference type="PANTHER" id="PTHR21649">
    <property type="entry name" value="CHLOROPHYLL A/B BINDING PROTEIN"/>
    <property type="match status" value="1"/>
</dbReference>
<sequence length="90" mass="10569">MEVDGREMERMKERWVGWPERTKEKEGEVCRLRPGMVIHGRWAMLSGLGCITPEVLEKWVKVDCKDPVKEIENGWLFMFGFFVQAIVTIL</sequence>
<organism evidence="9 10">
    <name type="scientific">Cinnamomum micranthum f. kanehirae</name>
    <dbReference type="NCBI Taxonomy" id="337451"/>
    <lineage>
        <taxon>Eukaryota</taxon>
        <taxon>Viridiplantae</taxon>
        <taxon>Streptophyta</taxon>
        <taxon>Embryophyta</taxon>
        <taxon>Tracheophyta</taxon>
        <taxon>Spermatophyta</taxon>
        <taxon>Magnoliopsida</taxon>
        <taxon>Magnoliidae</taxon>
        <taxon>Laurales</taxon>
        <taxon>Lauraceae</taxon>
        <taxon>Cinnamomum</taxon>
    </lineage>
</organism>
<dbReference type="InterPro" id="IPR022796">
    <property type="entry name" value="Chloroa_b-bind"/>
</dbReference>
<keyword evidence="8" id="KW-0603">Photosystem I</keyword>
<keyword evidence="2 7" id="KW-0148">Chlorophyll</keyword>
<comment type="similarity">
    <text evidence="8">Belongs to the light-harvesting chlorophyll a/b-binding (LHC) protein family.</text>
</comment>
<dbReference type="GO" id="GO:0009765">
    <property type="term" value="P:photosynthesis, light harvesting"/>
    <property type="evidence" value="ECO:0007669"/>
    <property type="project" value="InterPro"/>
</dbReference>
<proteinExistence type="inferred from homology"/>
<keyword evidence="3 8" id="KW-0150">Chloroplast</keyword>
<dbReference type="OrthoDB" id="423598at2759"/>
<comment type="subcellular location">
    <subcellularLocation>
        <location evidence="1 8">Plastid</location>
        <location evidence="1 8">Chloroplast thylakoid membrane</location>
    </subcellularLocation>
</comment>
<feature type="binding site" evidence="7">
    <location>
        <position position="39"/>
    </location>
    <ligand>
        <name>chlorophyll a</name>
        <dbReference type="ChEBI" id="CHEBI:58416"/>
        <label>1</label>
    </ligand>
</feature>
<reference evidence="9 10" key="1">
    <citation type="journal article" date="2019" name="Nat. Plants">
        <title>Stout camphor tree genome fills gaps in understanding of flowering plant genome evolution.</title>
        <authorList>
            <person name="Chaw S.M."/>
            <person name="Liu Y.C."/>
            <person name="Wu Y.W."/>
            <person name="Wang H.Y."/>
            <person name="Lin C.I."/>
            <person name="Wu C.S."/>
            <person name="Ke H.M."/>
            <person name="Chang L.Y."/>
            <person name="Hsu C.Y."/>
            <person name="Yang H.T."/>
            <person name="Sudianto E."/>
            <person name="Hsu M.H."/>
            <person name="Wu K.P."/>
            <person name="Wang L.N."/>
            <person name="Leebens-Mack J.H."/>
            <person name="Tsai I.J."/>
        </authorList>
    </citation>
    <scope>NUCLEOTIDE SEQUENCE [LARGE SCALE GENOMIC DNA]</scope>
    <source>
        <strain evidence="10">cv. Chaw 1501</strain>
        <tissue evidence="9">Young leaves</tissue>
    </source>
</reference>
<dbReference type="GO" id="GO:0009535">
    <property type="term" value="C:chloroplast thylakoid membrane"/>
    <property type="evidence" value="ECO:0007669"/>
    <property type="project" value="UniProtKB-SubCell"/>
</dbReference>
<feature type="binding site" description="axial binding residue" evidence="7">
    <location>
        <position position="41"/>
    </location>
    <ligand>
        <name>chlorophyll b</name>
        <dbReference type="ChEBI" id="CHEBI:61721"/>
        <label>1</label>
    </ligand>
    <ligandPart>
        <name>Mg</name>
        <dbReference type="ChEBI" id="CHEBI:25107"/>
    </ligandPart>
</feature>
<keyword evidence="4 8" id="KW-0602">Photosynthesis</keyword>
<evidence type="ECO:0000256" key="6">
    <source>
        <dbReference type="ARBA" id="ARBA00022991"/>
    </source>
</evidence>
<dbReference type="GO" id="GO:0009523">
    <property type="term" value="C:photosystem II"/>
    <property type="evidence" value="ECO:0007669"/>
    <property type="project" value="UniProtKB-KW"/>
</dbReference>
<evidence type="ECO:0000256" key="7">
    <source>
        <dbReference type="PIRSR" id="PIRSR601344-1"/>
    </source>
</evidence>
<keyword evidence="10" id="KW-1185">Reference proteome</keyword>
<keyword evidence="8" id="KW-0793">Thylakoid</keyword>
<evidence type="ECO:0000256" key="5">
    <source>
        <dbReference type="ARBA" id="ARBA00022640"/>
    </source>
</evidence>
<dbReference type="GO" id="GO:0016168">
    <property type="term" value="F:chlorophyll binding"/>
    <property type="evidence" value="ECO:0007669"/>
    <property type="project" value="UniProtKB-KW"/>
</dbReference>
<dbReference type="GO" id="GO:0009522">
    <property type="term" value="C:photosystem I"/>
    <property type="evidence" value="ECO:0007669"/>
    <property type="project" value="UniProtKB-KW"/>
</dbReference>
<dbReference type="Pfam" id="PF00504">
    <property type="entry name" value="Chloroa_b-bind"/>
    <property type="match status" value="1"/>
</dbReference>
<dbReference type="SUPFAM" id="SSF103511">
    <property type="entry name" value="Chlorophyll a-b binding protein"/>
    <property type="match status" value="1"/>
</dbReference>
<accession>A0A443NNS7</accession>
<dbReference type="AlphaFoldDB" id="A0A443NNS7"/>
<evidence type="ECO:0000256" key="1">
    <source>
        <dbReference type="ARBA" id="ARBA00004334"/>
    </source>
</evidence>
<evidence type="ECO:0000313" key="9">
    <source>
        <dbReference type="EMBL" id="RWR80184.1"/>
    </source>
</evidence>
<evidence type="ECO:0000313" key="10">
    <source>
        <dbReference type="Proteomes" id="UP000283530"/>
    </source>
</evidence>